<name>A0A7W7W292_9ACTN</name>
<comment type="caution">
    <text evidence="4">The sequence shown here is derived from an EMBL/GenBank/DDBJ whole genome shotgun (WGS) entry which is preliminary data.</text>
</comment>
<evidence type="ECO:0000313" key="4">
    <source>
        <dbReference type="EMBL" id="MBB4931168.1"/>
    </source>
</evidence>
<dbReference type="EMBL" id="JACHJT010000001">
    <property type="protein sequence ID" value="MBB4931168.1"/>
    <property type="molecule type" value="Genomic_DNA"/>
</dbReference>
<evidence type="ECO:0000256" key="2">
    <source>
        <dbReference type="SAM" id="SignalP"/>
    </source>
</evidence>
<evidence type="ECO:0000259" key="3">
    <source>
        <dbReference type="Pfam" id="PF00144"/>
    </source>
</evidence>
<keyword evidence="1" id="KW-0378">Hydrolase</keyword>
<sequence length="423" mass="45022">MSRRNAFAVAGGAAASMLVPAKAQAEETFPVLRPGRPGEAGLDHAALDDLDEVIESRMGPDPDAAFPGAVLLVARHGIIAKHTAYGHAQTYRADVPLGQPRPMRPGTLFDVASCTKIIATTASVMALVDDGTVSLDVPAARWIPEVPDAVTVRRLLTHTAGLWEWQPTYLWAATGSDAVSYVTGLPLRYGVGDGRHYSDLGFMLLGEIVRRASGRSLPDHAHREVHRPLGMESTKFRPRRRGGVAATSLGNQTERQMIETGDPYPILGDRGVEDFDGWREHTLVGEVNDGNSAYAFNGEAGHAGLFATAHDIAVFAQTIANGGGYGHQRVFAGSTVDEFTSDAFHSGQGLGFWTHRFDDVPGLGGGGVGHSGFTGAEFAVDRGDGLVVVLLTNRLHPQLPAASVEPTWRTVREGVGKALSRAK</sequence>
<dbReference type="GO" id="GO:0016787">
    <property type="term" value="F:hydrolase activity"/>
    <property type="evidence" value="ECO:0007669"/>
    <property type="project" value="UniProtKB-KW"/>
</dbReference>
<accession>A0A7W7W292</accession>
<dbReference type="PANTHER" id="PTHR43283">
    <property type="entry name" value="BETA-LACTAMASE-RELATED"/>
    <property type="match status" value="1"/>
</dbReference>
<protein>
    <submittedName>
        <fullName evidence="4">CubicO group peptidase (Beta-lactamase class C family)</fullName>
    </submittedName>
</protein>
<feature type="domain" description="Beta-lactamase-related" evidence="3">
    <location>
        <begin position="51"/>
        <end position="398"/>
    </location>
</feature>
<keyword evidence="2" id="KW-0732">Signal</keyword>
<proteinExistence type="predicted"/>
<dbReference type="Pfam" id="PF00144">
    <property type="entry name" value="Beta-lactamase"/>
    <property type="match status" value="1"/>
</dbReference>
<dbReference type="InterPro" id="IPR012338">
    <property type="entry name" value="Beta-lactam/transpept-like"/>
</dbReference>
<dbReference type="InterPro" id="IPR001466">
    <property type="entry name" value="Beta-lactam-related"/>
</dbReference>
<reference evidence="4 5" key="1">
    <citation type="submission" date="2020-08" db="EMBL/GenBank/DDBJ databases">
        <title>Sequencing the genomes of 1000 actinobacteria strains.</title>
        <authorList>
            <person name="Klenk H.-P."/>
        </authorList>
    </citation>
    <scope>NUCLEOTIDE SEQUENCE [LARGE SCALE GENOMIC DNA]</scope>
    <source>
        <strain evidence="4 5">DSM 102030</strain>
    </source>
</reference>
<evidence type="ECO:0000256" key="1">
    <source>
        <dbReference type="ARBA" id="ARBA00022801"/>
    </source>
</evidence>
<dbReference type="RefSeq" id="WP_184576965.1">
    <property type="nucleotide sequence ID" value="NZ_JACHJT010000001.1"/>
</dbReference>
<dbReference type="PANTHER" id="PTHR43283:SF11">
    <property type="entry name" value="BETA-LACTAMASE-RELATED DOMAIN-CONTAINING PROTEIN"/>
    <property type="match status" value="1"/>
</dbReference>
<organism evidence="4 5">
    <name type="scientific">Lipingzhangella halophila</name>
    <dbReference type="NCBI Taxonomy" id="1783352"/>
    <lineage>
        <taxon>Bacteria</taxon>
        <taxon>Bacillati</taxon>
        <taxon>Actinomycetota</taxon>
        <taxon>Actinomycetes</taxon>
        <taxon>Streptosporangiales</taxon>
        <taxon>Nocardiopsidaceae</taxon>
        <taxon>Lipingzhangella</taxon>
    </lineage>
</organism>
<dbReference type="Proteomes" id="UP000523007">
    <property type="component" value="Unassembled WGS sequence"/>
</dbReference>
<dbReference type="SUPFAM" id="SSF56601">
    <property type="entry name" value="beta-lactamase/transpeptidase-like"/>
    <property type="match status" value="1"/>
</dbReference>
<dbReference type="Gene3D" id="3.40.710.10">
    <property type="entry name" value="DD-peptidase/beta-lactamase superfamily"/>
    <property type="match status" value="1"/>
</dbReference>
<keyword evidence="5" id="KW-1185">Reference proteome</keyword>
<evidence type="ECO:0000313" key="5">
    <source>
        <dbReference type="Proteomes" id="UP000523007"/>
    </source>
</evidence>
<dbReference type="InterPro" id="IPR050789">
    <property type="entry name" value="Diverse_Enzym_Activities"/>
</dbReference>
<gene>
    <name evidence="4" type="ORF">F4561_001988</name>
</gene>
<feature type="signal peptide" evidence="2">
    <location>
        <begin position="1"/>
        <end position="25"/>
    </location>
</feature>
<feature type="chain" id="PRO_5031522673" evidence="2">
    <location>
        <begin position="26"/>
        <end position="423"/>
    </location>
</feature>
<dbReference type="AlphaFoldDB" id="A0A7W7W292"/>